<dbReference type="Proteomes" id="UP001177003">
    <property type="component" value="Chromosome 5"/>
</dbReference>
<reference evidence="1" key="1">
    <citation type="submission" date="2023-04" db="EMBL/GenBank/DDBJ databases">
        <authorList>
            <person name="Vijverberg K."/>
            <person name="Xiong W."/>
            <person name="Schranz E."/>
        </authorList>
    </citation>
    <scope>NUCLEOTIDE SEQUENCE</scope>
</reference>
<evidence type="ECO:0000313" key="2">
    <source>
        <dbReference type="Proteomes" id="UP001177003"/>
    </source>
</evidence>
<dbReference type="AlphaFoldDB" id="A0AA36E9N6"/>
<protein>
    <submittedName>
        <fullName evidence="1">Uncharacterized protein</fullName>
    </submittedName>
</protein>
<proteinExistence type="predicted"/>
<gene>
    <name evidence="1" type="ORF">LSALG_LOCUS27620</name>
</gene>
<dbReference type="EMBL" id="OX465081">
    <property type="protein sequence ID" value="CAI9288309.1"/>
    <property type="molecule type" value="Genomic_DNA"/>
</dbReference>
<sequence>MLHGIPPISHLRIFIVESNVGEKNNIDVIVHTSDVETNIINNETPSITFPVSNSITLPEDPTFEFHREENRTSNITENTSNVDTNIPISIPPKIVQTMISATRTHNVEVDVSKFQSKKGLNIKEGGSGSLTFKPIATAEAKNKVKCIKPSEEEKKILEELKKEKWKQRNS</sequence>
<accession>A0AA36E9N6</accession>
<evidence type="ECO:0000313" key="1">
    <source>
        <dbReference type="EMBL" id="CAI9288309.1"/>
    </source>
</evidence>
<organism evidence="1 2">
    <name type="scientific">Lactuca saligna</name>
    <name type="common">Willowleaf lettuce</name>
    <dbReference type="NCBI Taxonomy" id="75948"/>
    <lineage>
        <taxon>Eukaryota</taxon>
        <taxon>Viridiplantae</taxon>
        <taxon>Streptophyta</taxon>
        <taxon>Embryophyta</taxon>
        <taxon>Tracheophyta</taxon>
        <taxon>Spermatophyta</taxon>
        <taxon>Magnoliopsida</taxon>
        <taxon>eudicotyledons</taxon>
        <taxon>Gunneridae</taxon>
        <taxon>Pentapetalae</taxon>
        <taxon>asterids</taxon>
        <taxon>campanulids</taxon>
        <taxon>Asterales</taxon>
        <taxon>Asteraceae</taxon>
        <taxon>Cichorioideae</taxon>
        <taxon>Cichorieae</taxon>
        <taxon>Lactucinae</taxon>
        <taxon>Lactuca</taxon>
    </lineage>
</organism>
<name>A0AA36E9N6_LACSI</name>
<keyword evidence="2" id="KW-1185">Reference proteome</keyword>